<dbReference type="PANTHER" id="PTHR11895:SF7">
    <property type="entry name" value="GLUTAMYL-TRNA(GLN) AMIDOTRANSFERASE SUBUNIT A, MITOCHONDRIAL"/>
    <property type="match status" value="1"/>
</dbReference>
<comment type="similarity">
    <text evidence="1">Belongs to the amidase family.</text>
</comment>
<name>A0A085WQN7_9BACT</name>
<dbReference type="SUPFAM" id="SSF75304">
    <property type="entry name" value="Amidase signature (AS) enzymes"/>
    <property type="match status" value="1"/>
</dbReference>
<evidence type="ECO:0000313" key="3">
    <source>
        <dbReference type="EMBL" id="KFE70000.1"/>
    </source>
</evidence>
<dbReference type="RefSeq" id="WP_044184494.1">
    <property type="nucleotide sequence ID" value="NZ_JMCB01000003.1"/>
</dbReference>
<dbReference type="InterPro" id="IPR000120">
    <property type="entry name" value="Amidase"/>
</dbReference>
<dbReference type="InterPro" id="IPR023631">
    <property type="entry name" value="Amidase_dom"/>
</dbReference>
<evidence type="ECO:0000313" key="4">
    <source>
        <dbReference type="Proteomes" id="UP000028725"/>
    </source>
</evidence>
<dbReference type="GO" id="GO:0003824">
    <property type="term" value="F:catalytic activity"/>
    <property type="evidence" value="ECO:0007669"/>
    <property type="project" value="InterPro"/>
</dbReference>
<dbReference type="OrthoDB" id="9811471at2"/>
<dbReference type="EMBL" id="JMCB01000003">
    <property type="protein sequence ID" value="KFE70000.1"/>
    <property type="molecule type" value="Genomic_DNA"/>
</dbReference>
<dbReference type="PATRIC" id="fig|394096.3.peg.1526"/>
<sequence>MHLREYVTFDGLGLAELVRRREVKPEELVQVALSAIEAVNPSLNAVIGLVEAETRATLAKPLPEGPFTGVPFLMKDLVLHMAGVPTDMGSRLFQGMVAPHDTTLMARYRRAGLIPLGRTNAPELGFNASTEPVLHGPTRNPWNPEYSTGGSSGGSAAAVSAGMVPVAYANDGAGSIRIPASLCGLFGLKPTRGRTPSGPDVAEGLNGLGVEHVLSRSVRDSAALLDATLGPDVGDRYSITPPERPYLEEVAREPGRLRIAVTWDTGAQVAVSPECVAAVEATAKLCRELGHEVIEAKPSYRPQAMWTSLAALWSSGTAALVDGMSAMMGRTPGPDVLEASIWATVLKGRELTAVELQRAFAIMNHLSREVGRFFLQYDVLLTPTLPYAPYRLGVLNANAPTTADEWMQHAFGYCAFTALYNLTGQPAMNVPLHWSAEGLPVGVQFVSRFEDEATLFRLAGQLERARPWAKRTPPIHAASARGAA</sequence>
<evidence type="ECO:0000256" key="1">
    <source>
        <dbReference type="ARBA" id="ARBA00009199"/>
    </source>
</evidence>
<comment type="caution">
    <text evidence="3">The sequence shown here is derived from an EMBL/GenBank/DDBJ whole genome shotgun (WGS) entry which is preliminary data.</text>
</comment>
<reference evidence="3 4" key="1">
    <citation type="submission" date="2014-04" db="EMBL/GenBank/DDBJ databases">
        <title>Genome assembly of Hyalangium minutum DSM 14724.</title>
        <authorList>
            <person name="Sharma G."/>
            <person name="Subramanian S."/>
        </authorList>
    </citation>
    <scope>NUCLEOTIDE SEQUENCE [LARGE SCALE GENOMIC DNA]</scope>
    <source>
        <strain evidence="3 4">DSM 14724</strain>
    </source>
</reference>
<evidence type="ECO:0000259" key="2">
    <source>
        <dbReference type="Pfam" id="PF01425"/>
    </source>
</evidence>
<dbReference type="InterPro" id="IPR036928">
    <property type="entry name" value="AS_sf"/>
</dbReference>
<proteinExistence type="inferred from homology"/>
<dbReference type="PROSITE" id="PS00571">
    <property type="entry name" value="AMIDASES"/>
    <property type="match status" value="1"/>
</dbReference>
<organism evidence="3 4">
    <name type="scientific">Hyalangium minutum</name>
    <dbReference type="NCBI Taxonomy" id="394096"/>
    <lineage>
        <taxon>Bacteria</taxon>
        <taxon>Pseudomonadati</taxon>
        <taxon>Myxococcota</taxon>
        <taxon>Myxococcia</taxon>
        <taxon>Myxococcales</taxon>
        <taxon>Cystobacterineae</taxon>
        <taxon>Archangiaceae</taxon>
        <taxon>Hyalangium</taxon>
    </lineage>
</organism>
<gene>
    <name evidence="3" type="ORF">DB31_5042</name>
</gene>
<feature type="domain" description="Amidase" evidence="2">
    <location>
        <begin position="27"/>
        <end position="455"/>
    </location>
</feature>
<dbReference type="Pfam" id="PF01425">
    <property type="entry name" value="Amidase"/>
    <property type="match status" value="1"/>
</dbReference>
<protein>
    <submittedName>
        <fullName evidence="3">Putative amidase</fullName>
    </submittedName>
</protein>
<dbReference type="Proteomes" id="UP000028725">
    <property type="component" value="Unassembled WGS sequence"/>
</dbReference>
<dbReference type="Gene3D" id="3.90.1300.10">
    <property type="entry name" value="Amidase signature (AS) domain"/>
    <property type="match status" value="1"/>
</dbReference>
<dbReference type="InterPro" id="IPR020556">
    <property type="entry name" value="Amidase_CS"/>
</dbReference>
<dbReference type="PANTHER" id="PTHR11895">
    <property type="entry name" value="TRANSAMIDASE"/>
    <property type="match status" value="1"/>
</dbReference>
<accession>A0A085WQN7</accession>
<dbReference type="STRING" id="394096.DB31_5042"/>
<dbReference type="AlphaFoldDB" id="A0A085WQN7"/>
<keyword evidence="4" id="KW-1185">Reference proteome</keyword>